<organism evidence="9 10">
    <name type="scientific">Chlorocebus sabaeus</name>
    <name type="common">Green monkey</name>
    <name type="synonym">Simia sabaea</name>
    <dbReference type="NCBI Taxonomy" id="60711"/>
    <lineage>
        <taxon>Eukaryota</taxon>
        <taxon>Metazoa</taxon>
        <taxon>Chordata</taxon>
        <taxon>Craniata</taxon>
        <taxon>Vertebrata</taxon>
        <taxon>Euteleostomi</taxon>
        <taxon>Mammalia</taxon>
        <taxon>Eutheria</taxon>
        <taxon>Euarchontoglires</taxon>
        <taxon>Primates</taxon>
        <taxon>Haplorrhini</taxon>
        <taxon>Catarrhini</taxon>
        <taxon>Cercopithecidae</taxon>
        <taxon>Cercopithecinae</taxon>
        <taxon>Chlorocebus</taxon>
    </lineage>
</organism>
<dbReference type="PROSITE" id="PS50835">
    <property type="entry name" value="IG_LIKE"/>
    <property type="match status" value="1"/>
</dbReference>
<evidence type="ECO:0000259" key="8">
    <source>
        <dbReference type="PROSITE" id="PS50835"/>
    </source>
</evidence>
<keyword evidence="3" id="KW-0732">Signal</keyword>
<reference evidence="9" key="2">
    <citation type="submission" date="2025-08" db="UniProtKB">
        <authorList>
            <consortium name="Ensembl"/>
        </authorList>
    </citation>
    <scope>IDENTIFICATION</scope>
</reference>
<proteinExistence type="predicted"/>
<evidence type="ECO:0000256" key="7">
    <source>
        <dbReference type="SAM" id="Phobius"/>
    </source>
</evidence>
<sequence>METVVTTLPEEGGVGPSPKMLLLLLLLGTGSGLAAVVSQYPSRVICKTGTSVKIECRCLDFQATTMFWYRQFQKQSLILMATSNEGSSVTYEQGIKRDKFPINHPNLTFSTLTVTNAHPEDSSFYICSARDTAPGRDQRPRQEPPAAGPLPQRGP</sequence>
<evidence type="ECO:0000313" key="9">
    <source>
        <dbReference type="Ensembl" id="ENSCSAP00000004015.1"/>
    </source>
</evidence>
<keyword evidence="5 7" id="KW-0472">Membrane</keyword>
<protein>
    <recommendedName>
        <fullName evidence="8">Ig-like domain-containing protein</fullName>
    </recommendedName>
</protein>
<dbReference type="GO" id="GO:0007166">
    <property type="term" value="P:cell surface receptor signaling pathway"/>
    <property type="evidence" value="ECO:0007669"/>
    <property type="project" value="TreeGrafter"/>
</dbReference>
<feature type="domain" description="Ig-like" evidence="8">
    <location>
        <begin position="18"/>
        <end position="143"/>
    </location>
</feature>
<dbReference type="PANTHER" id="PTHR23268:SF11">
    <property type="entry name" value="T CELL RECEPTOR BETA VARIABLE 20-1"/>
    <property type="match status" value="1"/>
</dbReference>
<dbReference type="Gene3D" id="2.60.40.10">
    <property type="entry name" value="Immunoglobulins"/>
    <property type="match status" value="1"/>
</dbReference>
<dbReference type="OMA" id="DKFPINH"/>
<feature type="transmembrane region" description="Helical" evidence="7">
    <location>
        <begin position="20"/>
        <end position="37"/>
    </location>
</feature>
<dbReference type="GO" id="GO:0005886">
    <property type="term" value="C:plasma membrane"/>
    <property type="evidence" value="ECO:0007669"/>
    <property type="project" value="UniProtKB-SubCell"/>
</dbReference>
<dbReference type="InterPro" id="IPR013106">
    <property type="entry name" value="Ig_V-set"/>
</dbReference>
<dbReference type="AlphaFoldDB" id="A0A0D9R5X6"/>
<dbReference type="InterPro" id="IPR036179">
    <property type="entry name" value="Ig-like_dom_sf"/>
</dbReference>
<dbReference type="InterPro" id="IPR007110">
    <property type="entry name" value="Ig-like_dom"/>
</dbReference>
<evidence type="ECO:0000256" key="4">
    <source>
        <dbReference type="ARBA" id="ARBA00022859"/>
    </source>
</evidence>
<dbReference type="Bgee" id="ENSCSAG00000007748">
    <property type="expression patterns" value="Expressed in blood and 2 other cell types or tissues"/>
</dbReference>
<evidence type="ECO:0000313" key="10">
    <source>
        <dbReference type="Proteomes" id="UP000029965"/>
    </source>
</evidence>
<keyword evidence="7" id="KW-1133">Transmembrane helix</keyword>
<dbReference type="Pfam" id="PF07686">
    <property type="entry name" value="V-set"/>
    <property type="match status" value="1"/>
</dbReference>
<feature type="compositionally biased region" description="Basic and acidic residues" evidence="6">
    <location>
        <begin position="133"/>
        <end position="142"/>
    </location>
</feature>
<dbReference type="PANTHER" id="PTHR23268">
    <property type="entry name" value="T-CELL RECEPTOR BETA CHAIN"/>
    <property type="match status" value="1"/>
</dbReference>
<comment type="subcellular location">
    <subcellularLocation>
        <location evidence="1">Cell membrane</location>
    </subcellularLocation>
</comment>
<keyword evidence="2" id="KW-1003">Cell membrane</keyword>
<dbReference type="GeneTree" id="ENSGT00530000064313"/>
<feature type="region of interest" description="Disordered" evidence="6">
    <location>
        <begin position="129"/>
        <end position="155"/>
    </location>
</feature>
<dbReference type="eggNOG" id="ENOG502SA48">
    <property type="taxonomic scope" value="Eukaryota"/>
</dbReference>
<dbReference type="SUPFAM" id="SSF48726">
    <property type="entry name" value="Immunoglobulin"/>
    <property type="match status" value="1"/>
</dbReference>
<dbReference type="GO" id="GO:0002376">
    <property type="term" value="P:immune system process"/>
    <property type="evidence" value="ECO:0007669"/>
    <property type="project" value="UniProtKB-KW"/>
</dbReference>
<reference evidence="9" key="3">
    <citation type="submission" date="2025-09" db="UniProtKB">
        <authorList>
            <consortium name="Ensembl"/>
        </authorList>
    </citation>
    <scope>IDENTIFICATION</scope>
</reference>
<evidence type="ECO:0000256" key="1">
    <source>
        <dbReference type="ARBA" id="ARBA00004236"/>
    </source>
</evidence>
<evidence type="ECO:0000256" key="3">
    <source>
        <dbReference type="ARBA" id="ARBA00022729"/>
    </source>
</evidence>
<evidence type="ECO:0000256" key="5">
    <source>
        <dbReference type="ARBA" id="ARBA00023136"/>
    </source>
</evidence>
<feature type="compositionally biased region" description="Pro residues" evidence="6">
    <location>
        <begin position="146"/>
        <end position="155"/>
    </location>
</feature>
<evidence type="ECO:0000256" key="6">
    <source>
        <dbReference type="SAM" id="MobiDB-lite"/>
    </source>
</evidence>
<keyword evidence="7" id="KW-0812">Transmembrane</keyword>
<dbReference type="Proteomes" id="UP000029965">
    <property type="component" value="Chromosome 21"/>
</dbReference>
<keyword evidence="4" id="KW-0391">Immunity</keyword>
<dbReference type="InterPro" id="IPR013783">
    <property type="entry name" value="Ig-like_fold"/>
</dbReference>
<evidence type="ECO:0000256" key="2">
    <source>
        <dbReference type="ARBA" id="ARBA00022475"/>
    </source>
</evidence>
<reference evidence="9 10" key="1">
    <citation type="submission" date="2014-03" db="EMBL/GenBank/DDBJ databases">
        <authorList>
            <person name="Warren W."/>
            <person name="Wilson R.K."/>
        </authorList>
    </citation>
    <scope>NUCLEOTIDE SEQUENCE</scope>
</reference>
<dbReference type="EMBL" id="AQIB01162321">
    <property type="status" value="NOT_ANNOTATED_CDS"/>
    <property type="molecule type" value="Genomic_DNA"/>
</dbReference>
<name>A0A0D9R5X6_CHLSB</name>
<dbReference type="InterPro" id="IPR050413">
    <property type="entry name" value="TCR_beta_variable"/>
</dbReference>
<keyword evidence="10" id="KW-1185">Reference proteome</keyword>
<dbReference type="Ensembl" id="ENSCSAT00000005800.1">
    <property type="protein sequence ID" value="ENSCSAP00000004015.1"/>
    <property type="gene ID" value="ENSCSAG00000007748.1"/>
</dbReference>
<accession>A0A0D9R5X6</accession>